<proteinExistence type="predicted"/>
<evidence type="ECO:0000256" key="1">
    <source>
        <dbReference type="SAM" id="SignalP"/>
    </source>
</evidence>
<feature type="non-terminal residue" evidence="2">
    <location>
        <position position="57"/>
    </location>
</feature>
<feature type="chain" id="PRO_5035814798" evidence="1">
    <location>
        <begin position="25"/>
        <end position="57"/>
    </location>
</feature>
<sequence length="57" mass="5804">MKGAIISMLVVVAMVQFTVKPGEAITCGDVNSDLAACVSYLTGKGGDFPPPHNVVPG</sequence>
<organism evidence="2 3">
    <name type="scientific">Populus deltoides</name>
    <name type="common">Eastern poplar</name>
    <name type="synonym">Eastern cottonwood</name>
    <dbReference type="NCBI Taxonomy" id="3696"/>
    <lineage>
        <taxon>Eukaryota</taxon>
        <taxon>Viridiplantae</taxon>
        <taxon>Streptophyta</taxon>
        <taxon>Embryophyta</taxon>
        <taxon>Tracheophyta</taxon>
        <taxon>Spermatophyta</taxon>
        <taxon>Magnoliopsida</taxon>
        <taxon>eudicotyledons</taxon>
        <taxon>Gunneridae</taxon>
        <taxon>Pentapetalae</taxon>
        <taxon>rosids</taxon>
        <taxon>fabids</taxon>
        <taxon>Malpighiales</taxon>
        <taxon>Salicaceae</taxon>
        <taxon>Saliceae</taxon>
        <taxon>Populus</taxon>
    </lineage>
</organism>
<dbReference type="EMBL" id="JACEGQ020000014">
    <property type="protein sequence ID" value="KAH8488248.1"/>
    <property type="molecule type" value="Genomic_DNA"/>
</dbReference>
<gene>
    <name evidence="2" type="ORF">H0E87_024065</name>
</gene>
<dbReference type="Proteomes" id="UP000807159">
    <property type="component" value="Chromosome 14"/>
</dbReference>
<evidence type="ECO:0000313" key="2">
    <source>
        <dbReference type="EMBL" id="KAH8488248.1"/>
    </source>
</evidence>
<dbReference type="AlphaFoldDB" id="A0A8T2X565"/>
<comment type="caution">
    <text evidence="2">The sequence shown here is derived from an EMBL/GenBank/DDBJ whole genome shotgun (WGS) entry which is preliminary data.</text>
</comment>
<feature type="signal peptide" evidence="1">
    <location>
        <begin position="1"/>
        <end position="24"/>
    </location>
</feature>
<name>A0A8T2X565_POPDE</name>
<reference evidence="2" key="1">
    <citation type="journal article" date="2021" name="J. Hered.">
        <title>Genome Assembly of Salicaceae Populus deltoides (Eastern Cottonwood) I-69 Based on Nanopore Sequencing and Hi-C Technologies.</title>
        <authorList>
            <person name="Bai S."/>
            <person name="Wu H."/>
            <person name="Zhang J."/>
            <person name="Pan Z."/>
            <person name="Zhao W."/>
            <person name="Li Z."/>
            <person name="Tong C."/>
        </authorList>
    </citation>
    <scope>NUCLEOTIDE SEQUENCE</scope>
    <source>
        <tissue evidence="2">Leaf</tissue>
    </source>
</reference>
<accession>A0A8T2X565</accession>
<evidence type="ECO:0000313" key="3">
    <source>
        <dbReference type="Proteomes" id="UP000807159"/>
    </source>
</evidence>
<keyword evidence="1" id="KW-0732">Signal</keyword>
<protein>
    <submittedName>
        <fullName evidence="2">Uncharacterized protein</fullName>
    </submittedName>
</protein>
<keyword evidence="3" id="KW-1185">Reference proteome</keyword>